<dbReference type="GO" id="GO:0008312">
    <property type="term" value="F:7S RNA binding"/>
    <property type="evidence" value="ECO:0007669"/>
    <property type="project" value="InterPro"/>
</dbReference>
<dbReference type="InterPro" id="IPR013699">
    <property type="entry name" value="Signal_recog_part_SRP72_RNA-bd"/>
</dbReference>
<feature type="compositionally biased region" description="Basic and acidic residues" evidence="9">
    <location>
        <begin position="252"/>
        <end position="262"/>
    </location>
</feature>
<dbReference type="GO" id="GO:0005786">
    <property type="term" value="C:signal recognition particle, endoplasmic reticulum targeting"/>
    <property type="evidence" value="ECO:0007669"/>
    <property type="project" value="UniProtKB-KW"/>
</dbReference>
<proteinExistence type="inferred from homology"/>
<feature type="domain" description="Signal recognition particle SRP72 subunit RNA-binding" evidence="10">
    <location>
        <begin position="233"/>
        <end position="265"/>
    </location>
</feature>
<evidence type="ECO:0000256" key="8">
    <source>
        <dbReference type="ARBA" id="ARBA00023274"/>
    </source>
</evidence>
<dbReference type="PANTHER" id="PTHR14094">
    <property type="entry name" value="SIGNAL RECOGNITION PARTICLE 72"/>
    <property type="match status" value="1"/>
</dbReference>
<gene>
    <name evidence="11" type="ORF">MYCIT1_LOCUS3318</name>
</gene>
<evidence type="ECO:0000259" key="10">
    <source>
        <dbReference type="Pfam" id="PF08492"/>
    </source>
</evidence>
<evidence type="ECO:0000256" key="6">
    <source>
        <dbReference type="ARBA" id="ARBA00022824"/>
    </source>
</evidence>
<keyword evidence="12" id="KW-1185">Reference proteome</keyword>
<dbReference type="InterPro" id="IPR026270">
    <property type="entry name" value="SRP72"/>
</dbReference>
<keyword evidence="7" id="KW-0733">Signal recognition particle</keyword>
<evidence type="ECO:0000256" key="5">
    <source>
        <dbReference type="ARBA" id="ARBA00022490"/>
    </source>
</evidence>
<evidence type="ECO:0000313" key="11">
    <source>
        <dbReference type="EMBL" id="CAK5263726.1"/>
    </source>
</evidence>
<dbReference type="GO" id="GO:0005783">
    <property type="term" value="C:endoplasmic reticulum"/>
    <property type="evidence" value="ECO:0007669"/>
    <property type="project" value="UniProtKB-SubCell"/>
</dbReference>
<dbReference type="GO" id="GO:0006614">
    <property type="term" value="P:SRP-dependent cotranslational protein targeting to membrane"/>
    <property type="evidence" value="ECO:0007669"/>
    <property type="project" value="InterPro"/>
</dbReference>
<accession>A0AAD2Q0W2</accession>
<keyword evidence="6" id="KW-0256">Endoplasmic reticulum</keyword>
<feature type="region of interest" description="Disordered" evidence="9">
    <location>
        <begin position="1"/>
        <end position="28"/>
    </location>
</feature>
<reference evidence="11" key="1">
    <citation type="submission" date="2023-11" db="EMBL/GenBank/DDBJ databases">
        <authorList>
            <person name="De Vega J J."/>
            <person name="De Vega J J."/>
        </authorList>
    </citation>
    <scope>NUCLEOTIDE SEQUENCE</scope>
</reference>
<dbReference type="GO" id="GO:0043022">
    <property type="term" value="F:ribosome binding"/>
    <property type="evidence" value="ECO:0007669"/>
    <property type="project" value="TreeGrafter"/>
</dbReference>
<comment type="similarity">
    <text evidence="3">Belongs to the SRP72 family.</text>
</comment>
<evidence type="ECO:0000256" key="3">
    <source>
        <dbReference type="ARBA" id="ARBA00007676"/>
    </source>
</evidence>
<evidence type="ECO:0000256" key="2">
    <source>
        <dbReference type="ARBA" id="ARBA00004496"/>
    </source>
</evidence>
<feature type="region of interest" description="Disordered" evidence="9">
    <location>
        <begin position="232"/>
        <end position="304"/>
    </location>
</feature>
<evidence type="ECO:0000313" key="12">
    <source>
        <dbReference type="Proteomes" id="UP001295794"/>
    </source>
</evidence>
<dbReference type="Proteomes" id="UP001295794">
    <property type="component" value="Unassembled WGS sequence"/>
</dbReference>
<organism evidence="11 12">
    <name type="scientific">Mycena citricolor</name>
    <dbReference type="NCBI Taxonomy" id="2018698"/>
    <lineage>
        <taxon>Eukaryota</taxon>
        <taxon>Fungi</taxon>
        <taxon>Dikarya</taxon>
        <taxon>Basidiomycota</taxon>
        <taxon>Agaricomycotina</taxon>
        <taxon>Agaricomycetes</taxon>
        <taxon>Agaricomycetidae</taxon>
        <taxon>Agaricales</taxon>
        <taxon>Marasmiineae</taxon>
        <taxon>Mycenaceae</taxon>
        <taxon>Mycena</taxon>
    </lineage>
</organism>
<dbReference type="Gene3D" id="1.25.40.10">
    <property type="entry name" value="Tetratricopeptide repeat domain"/>
    <property type="match status" value="1"/>
</dbReference>
<comment type="caution">
    <text evidence="11">The sequence shown here is derived from an EMBL/GenBank/DDBJ whole genome shotgun (WGS) entry which is preliminary data.</text>
</comment>
<sequence>MPAPNPSRKSVVKPTHGPRPKTKPPSSVDDQLKRLFKTLVAQIDGGHHTNAIKTCDKILKLSPGDADALQTKLFLLLTTDQAGAALTLIESLQGENGNDSRYNLERAYALYCSHKRDDARETLAKGTGDVDARGAQHLEAQLSYRDGAYQQALDVYNGLLDSAPTAEEQSDIMTNIEAVEAHLTFINTTFLQTIHSLPASIQHGLEDAPPPLAAPVHSIVPAVAPANLPAPPKAKKVRLPKGVVPGVTPPPDPERWLKKSERTSFAQRRRKGGGGATQGSAADVPVVAESKAGGAAKNKGKKRK</sequence>
<evidence type="ECO:0000256" key="9">
    <source>
        <dbReference type="SAM" id="MobiDB-lite"/>
    </source>
</evidence>
<name>A0AAD2Q0W2_9AGAR</name>
<comment type="subcellular location">
    <subcellularLocation>
        <location evidence="2">Cytoplasm</location>
    </subcellularLocation>
    <subcellularLocation>
        <location evidence="1">Endoplasmic reticulum</location>
    </subcellularLocation>
</comment>
<keyword evidence="8" id="KW-0687">Ribonucleoprotein</keyword>
<dbReference type="AlphaFoldDB" id="A0AAD2Q0W2"/>
<keyword evidence="5" id="KW-0963">Cytoplasm</keyword>
<evidence type="ECO:0000256" key="4">
    <source>
        <dbReference type="ARBA" id="ARBA00018350"/>
    </source>
</evidence>
<dbReference type="EMBL" id="CAVNYO010000044">
    <property type="protein sequence ID" value="CAK5263726.1"/>
    <property type="molecule type" value="Genomic_DNA"/>
</dbReference>
<dbReference type="InterPro" id="IPR011990">
    <property type="entry name" value="TPR-like_helical_dom_sf"/>
</dbReference>
<dbReference type="SUPFAM" id="SSF48452">
    <property type="entry name" value="TPR-like"/>
    <property type="match status" value="1"/>
</dbReference>
<evidence type="ECO:0000256" key="7">
    <source>
        <dbReference type="ARBA" id="ARBA00023135"/>
    </source>
</evidence>
<dbReference type="PANTHER" id="PTHR14094:SF9">
    <property type="entry name" value="SIGNAL RECOGNITION PARTICLE SUBUNIT SRP72"/>
    <property type="match status" value="1"/>
</dbReference>
<protein>
    <recommendedName>
        <fullName evidence="4">Signal recognition particle subunit SRP72</fullName>
    </recommendedName>
</protein>
<dbReference type="Pfam" id="PF08492">
    <property type="entry name" value="SRP72"/>
    <property type="match status" value="1"/>
</dbReference>
<evidence type="ECO:0000256" key="1">
    <source>
        <dbReference type="ARBA" id="ARBA00004240"/>
    </source>
</evidence>